<accession>F6EKX2</accession>
<dbReference type="AlphaFoldDB" id="F6EKX2"/>
<dbReference type="InterPro" id="IPR006140">
    <property type="entry name" value="D-isomer_DH_NAD-bd"/>
</dbReference>
<dbReference type="Pfam" id="PF02826">
    <property type="entry name" value="2-Hacid_dh_C"/>
    <property type="match status" value="1"/>
</dbReference>
<evidence type="ECO:0000256" key="4">
    <source>
        <dbReference type="RuleBase" id="RU003719"/>
    </source>
</evidence>
<dbReference type="Gene3D" id="3.40.50.720">
    <property type="entry name" value="NAD(P)-binding Rossmann-like Domain"/>
    <property type="match status" value="2"/>
</dbReference>
<proteinExistence type="inferred from homology"/>
<evidence type="ECO:0000259" key="5">
    <source>
        <dbReference type="Pfam" id="PF00389"/>
    </source>
</evidence>
<name>F6EKX2_HOYSD</name>
<protein>
    <submittedName>
        <fullName evidence="7">Putative D-isomer specific 2-hydroxyacid dehydrogenase</fullName>
    </submittedName>
</protein>
<keyword evidence="3" id="KW-0520">NAD</keyword>
<dbReference type="HOGENOM" id="CLU_019796_1_0_11"/>
<gene>
    <name evidence="7" type="ordered locus">AS9A_3005</name>
</gene>
<evidence type="ECO:0000313" key="8">
    <source>
        <dbReference type="Proteomes" id="UP000009235"/>
    </source>
</evidence>
<dbReference type="Proteomes" id="UP000009235">
    <property type="component" value="Chromosome"/>
</dbReference>
<dbReference type="InterPro" id="IPR036291">
    <property type="entry name" value="NAD(P)-bd_dom_sf"/>
</dbReference>
<dbReference type="SUPFAM" id="SSF52283">
    <property type="entry name" value="Formate/glycerate dehydrogenase catalytic domain-like"/>
    <property type="match status" value="1"/>
</dbReference>
<evidence type="ECO:0000256" key="2">
    <source>
        <dbReference type="ARBA" id="ARBA00023002"/>
    </source>
</evidence>
<dbReference type="SUPFAM" id="SSF51735">
    <property type="entry name" value="NAD(P)-binding Rossmann-fold domains"/>
    <property type="match status" value="1"/>
</dbReference>
<dbReference type="eggNOG" id="COG0111">
    <property type="taxonomic scope" value="Bacteria"/>
</dbReference>
<reference evidence="7 8" key="1">
    <citation type="journal article" date="2011" name="J. Bacteriol.">
        <title>Complete genome sequence of Amycolicicoccus subflavus DQS3-9A1T, an actinomycete isolated from crude oil-polluted soil.</title>
        <authorList>
            <person name="Cai M."/>
            <person name="Chen W.M."/>
            <person name="Nie Y."/>
            <person name="Chi C.Q."/>
            <person name="Wang Y.N."/>
            <person name="Tang Y.Q."/>
            <person name="Li G.Y."/>
            <person name="Wu X.L."/>
        </authorList>
    </citation>
    <scope>NUCLEOTIDE SEQUENCE [LARGE SCALE GENOMIC DNA]</scope>
    <source>
        <strain evidence="8">DSM 45089 / DQS3-9A1</strain>
    </source>
</reference>
<dbReference type="OrthoDB" id="4324715at2"/>
<feature type="domain" description="D-isomer specific 2-hydroxyacid dehydrogenase catalytic" evidence="5">
    <location>
        <begin position="36"/>
        <end position="317"/>
    </location>
</feature>
<evidence type="ECO:0000256" key="3">
    <source>
        <dbReference type="ARBA" id="ARBA00023027"/>
    </source>
</evidence>
<keyword evidence="2 4" id="KW-0560">Oxidoreductase</keyword>
<keyword evidence="8" id="KW-1185">Reference proteome</keyword>
<organism evidence="7 8">
    <name type="scientific">Hoyosella subflava (strain DSM 45089 / JCM 17490 / NBRC 109087 / DQS3-9A1)</name>
    <name type="common">Amycolicicoccus subflavus</name>
    <dbReference type="NCBI Taxonomy" id="443218"/>
    <lineage>
        <taxon>Bacteria</taxon>
        <taxon>Bacillati</taxon>
        <taxon>Actinomycetota</taxon>
        <taxon>Actinomycetes</taxon>
        <taxon>Mycobacteriales</taxon>
        <taxon>Hoyosellaceae</taxon>
        <taxon>Hoyosella</taxon>
    </lineage>
</organism>
<dbReference type="EMBL" id="CP002786">
    <property type="protein sequence ID" value="AEF41452.1"/>
    <property type="molecule type" value="Genomic_DNA"/>
</dbReference>
<dbReference type="STRING" id="443218.AS9A_3005"/>
<evidence type="ECO:0000256" key="1">
    <source>
        <dbReference type="ARBA" id="ARBA00005854"/>
    </source>
</evidence>
<feature type="domain" description="D-isomer specific 2-hydroxyacid dehydrogenase NAD-binding" evidence="6">
    <location>
        <begin position="113"/>
        <end position="286"/>
    </location>
</feature>
<dbReference type="CDD" id="cd05300">
    <property type="entry name" value="2-Hacid_dh_1"/>
    <property type="match status" value="1"/>
</dbReference>
<evidence type="ECO:0000313" key="7">
    <source>
        <dbReference type="EMBL" id="AEF41452.1"/>
    </source>
</evidence>
<sequence>MTTAAERTRPIVAVLYREALPPRLAEIEELSDVRLTTADGLAKALDGADVLYQWHSFSPALRENWDAAASLRWVHVSAAGVSQLLFDELIRSDIAYTNSRGVLSRAIAEFALGFVLDMAKDAQTSFRLQQQHRWRHRTTRKLQGQSALVVGTGSIGREIARLFEAVGIEVSGAGRSSRSGDGDFRQIHSSRDLASVVRDYDYLVLAAPLTPETRGLVSAQVLASMKPTASLINVGRGELVDTDALTGALASAGIAGAALDVVHPEPLPEGHALWGMDNVIITPHMSGDTDDYLDDLGQLFVDNLRRYCNGAPLQNVVDKALGFVSA</sequence>
<dbReference type="RefSeq" id="WP_013807801.1">
    <property type="nucleotide sequence ID" value="NC_015564.1"/>
</dbReference>
<dbReference type="GO" id="GO:0016616">
    <property type="term" value="F:oxidoreductase activity, acting on the CH-OH group of donors, NAD or NADP as acceptor"/>
    <property type="evidence" value="ECO:0007669"/>
    <property type="project" value="InterPro"/>
</dbReference>
<comment type="similarity">
    <text evidence="1 4">Belongs to the D-isomer specific 2-hydroxyacid dehydrogenase family.</text>
</comment>
<dbReference type="PANTHER" id="PTHR43333:SF1">
    <property type="entry name" value="D-ISOMER SPECIFIC 2-HYDROXYACID DEHYDROGENASE NAD-BINDING DOMAIN-CONTAINING PROTEIN"/>
    <property type="match status" value="1"/>
</dbReference>
<dbReference type="PANTHER" id="PTHR43333">
    <property type="entry name" value="2-HACID_DH_C DOMAIN-CONTAINING PROTEIN"/>
    <property type="match status" value="1"/>
</dbReference>
<dbReference type="GO" id="GO:0051287">
    <property type="term" value="F:NAD binding"/>
    <property type="evidence" value="ECO:0007669"/>
    <property type="project" value="InterPro"/>
</dbReference>
<dbReference type="InterPro" id="IPR006139">
    <property type="entry name" value="D-isomer_2_OHA_DH_cat_dom"/>
</dbReference>
<dbReference type="KEGG" id="asd:AS9A_3005"/>
<evidence type="ECO:0000259" key="6">
    <source>
        <dbReference type="Pfam" id="PF02826"/>
    </source>
</evidence>
<dbReference type="Pfam" id="PF00389">
    <property type="entry name" value="2-Hacid_dh"/>
    <property type="match status" value="1"/>
</dbReference>